<dbReference type="EMBL" id="PDUU01000013">
    <property type="protein sequence ID" value="PHN96597.1"/>
    <property type="molecule type" value="Genomic_DNA"/>
</dbReference>
<reference evidence="2" key="2">
    <citation type="submission" date="2017-10" db="EMBL/GenBank/DDBJ databases">
        <authorList>
            <person name="Enke T.N."/>
            <person name="Cordero O.X."/>
        </authorList>
    </citation>
    <scope>NUCLEOTIDE SEQUENCE</scope>
    <source>
        <strain evidence="2">4G03</strain>
    </source>
</reference>
<sequence length="433" mass="49224">MKKGLLLILLLYSCLGFGQGYIVDYVTKSQSNYRSCENDGDAFWARVLTNGNIPIGYRLYEDGYIEGRDPGTTLCQVSNQYDTSLTPEDAFCNVFNYSLKGCCTKEQGSFRIIPDNDFKIITPDPGVNNTVTSITLEASSGYHELVYNWMYYDPITNGWERLPQEYLGKSSITFTAKDLFGSEAHLYMSKSIQYKLELCNGWSPKEPYTYVFISESPQLQDPIVTQKTSCNYKADGSLTLDFKRDLYTTEKLAVIIYQQNTESGEYDVILDQKLDIESLEKINETTYRYQWANNLPHGTYKLKYQTGKKGVGINPEDISWSNLVPVEFTIEETAKVDFQVTGSADQNCFTVNDGYIDISATGESSRTFLYQLKKDNVIQIFNGTNWVNYTGDNADNETWFPFTNAKTTRISKLNKGAYSVKVRDSEECLAKQL</sequence>
<reference evidence="1 4" key="3">
    <citation type="submission" date="2023-07" db="EMBL/GenBank/DDBJ databases">
        <title>Genome content predicts the carbon catabolic preferences of heterotrophic bacteria.</title>
        <authorList>
            <person name="Gralka M."/>
        </authorList>
    </citation>
    <scope>NUCLEOTIDE SEQUENCE [LARGE SCALE GENOMIC DNA]</scope>
    <source>
        <strain evidence="1 4">4G03</strain>
    </source>
</reference>
<proteinExistence type="predicted"/>
<dbReference type="Proteomes" id="UP000222163">
    <property type="component" value="Unassembled WGS sequence"/>
</dbReference>
<comment type="caution">
    <text evidence="2">The sequence shown here is derived from an EMBL/GenBank/DDBJ whole genome shotgun (WGS) entry which is preliminary data.</text>
</comment>
<dbReference type="AlphaFoldDB" id="A0A2G1BRE7"/>
<evidence type="ECO:0000313" key="4">
    <source>
        <dbReference type="Proteomes" id="UP001242342"/>
    </source>
</evidence>
<reference evidence="2 3" key="1">
    <citation type="journal article" date="2016" name="Nat. Commun.">
        <title>Microbial interactions lead to rapid micro-scale successions on model marine particles.</title>
        <authorList>
            <person name="Datta M.S."/>
            <person name="Sliwerska E."/>
            <person name="Gore J."/>
            <person name="Polz M.F."/>
            <person name="Cordero O.X."/>
        </authorList>
    </citation>
    <scope>NUCLEOTIDE SEQUENCE [LARGE SCALE GENOMIC DNA]</scope>
    <source>
        <strain evidence="2 3">4G03</strain>
    </source>
</reference>
<dbReference type="Proteomes" id="UP001242342">
    <property type="component" value="Unassembled WGS sequence"/>
</dbReference>
<accession>A0A2G1BRE7</accession>
<keyword evidence="4" id="KW-1185">Reference proteome</keyword>
<dbReference type="EMBL" id="JAUYVU010000009">
    <property type="protein sequence ID" value="MDP2542091.1"/>
    <property type="molecule type" value="Genomic_DNA"/>
</dbReference>
<organism evidence="2 3">
    <name type="scientific">Tenacibaculum discolor</name>
    <dbReference type="NCBI Taxonomy" id="361581"/>
    <lineage>
        <taxon>Bacteria</taxon>
        <taxon>Pseudomonadati</taxon>
        <taxon>Bacteroidota</taxon>
        <taxon>Flavobacteriia</taxon>
        <taxon>Flavobacteriales</taxon>
        <taxon>Flavobacteriaceae</taxon>
        <taxon>Tenacibaculum</taxon>
    </lineage>
</organism>
<evidence type="ECO:0000313" key="3">
    <source>
        <dbReference type="Proteomes" id="UP000222163"/>
    </source>
</evidence>
<protein>
    <submittedName>
        <fullName evidence="2">Uncharacterized protein</fullName>
    </submittedName>
</protein>
<evidence type="ECO:0000313" key="1">
    <source>
        <dbReference type="EMBL" id="MDP2542091.1"/>
    </source>
</evidence>
<gene>
    <name evidence="2" type="ORF">CSC81_12780</name>
    <name evidence="1" type="ORF">Q8W23_11455</name>
</gene>
<dbReference type="RefSeq" id="WP_099216138.1">
    <property type="nucleotide sequence ID" value="NZ_JAUYVU010000009.1"/>
</dbReference>
<evidence type="ECO:0000313" key="2">
    <source>
        <dbReference type="EMBL" id="PHN96597.1"/>
    </source>
</evidence>
<name>A0A2G1BRE7_9FLAO</name>